<dbReference type="InterPro" id="IPR011009">
    <property type="entry name" value="Kinase-like_dom_sf"/>
</dbReference>
<dbReference type="Gene3D" id="3.90.1200.10">
    <property type="match status" value="1"/>
</dbReference>
<dbReference type="Pfam" id="PF02367">
    <property type="entry name" value="TsaE"/>
    <property type="match status" value="1"/>
</dbReference>
<evidence type="ECO:0000256" key="4">
    <source>
        <dbReference type="ARBA" id="ARBA00022490"/>
    </source>
</evidence>
<keyword evidence="6" id="KW-0479">Metal-binding</keyword>
<dbReference type="EMBL" id="OCPC01000002">
    <property type="protein sequence ID" value="SOE16993.1"/>
    <property type="molecule type" value="Genomic_DNA"/>
</dbReference>
<evidence type="ECO:0000256" key="5">
    <source>
        <dbReference type="ARBA" id="ARBA00022694"/>
    </source>
</evidence>
<evidence type="ECO:0000259" key="11">
    <source>
        <dbReference type="Pfam" id="PF01636"/>
    </source>
</evidence>
<reference evidence="13" key="1">
    <citation type="submission" date="2017-08" db="EMBL/GenBank/DDBJ databases">
        <authorList>
            <person name="Varghese N."/>
            <person name="Submissions S."/>
        </authorList>
    </citation>
    <scope>NUCLEOTIDE SEQUENCE [LARGE SCALE GENOMIC DNA]</scope>
    <source>
        <strain evidence="13">KCTC 23107</strain>
    </source>
</reference>
<protein>
    <recommendedName>
        <fullName evidence="3">tRNA threonylcarbamoyladenosine biosynthesis protein TsaE</fullName>
    </recommendedName>
    <alternativeName>
        <fullName evidence="10">t(6)A37 threonylcarbamoyladenosine biosynthesis protein TsaE</fullName>
    </alternativeName>
</protein>
<sequence length="498" mass="55355">MCVDLTDLAATERFAEDVSLVLKPGDCLCLSGDLGAGKSTFARALIRAIADDPQLEAPSPTFTLVQSYDLRLPIAHMDLYRIGAPEELDELGLDDALVDGVALIEWPEKALELLPENRVMLRFDGSGESRSVTVSAPQAFLVRLERSRAARAFLEQHLSTPVNRRHLQGDASTRTYETIRPDDGRQPLILMNAARQPDGPPVRDGLPYSQIAHLAEDVVPFVAIARWLRAQGFAAPEIHAEDLEQGFLLIENLGADGVLDADGKPDPERYMVAIDCLAALHGKPLPDALPVGKTQHHVPAYDPRAMQIEVELLTDWYLPYKRGTPVPDAERQDYIALWRALFNDLQDAKKALVLRDYHSPNLIWRSSKTGLDRLGIIDFQDAMIGPSAYDVASLCQDARVTVDQDLADRLLDRYVTARRGNDPHFGEDDFRRAYAIMAAQRAAKILGIFVRLKLRDGKPGYLRHLPRIEAYIATSLQHPALQPLRNWFAKAGIGETES</sequence>
<feature type="domain" description="Aminoglycoside phosphotransferase" evidence="11">
    <location>
        <begin position="167"/>
        <end position="416"/>
    </location>
</feature>
<evidence type="ECO:0000256" key="1">
    <source>
        <dbReference type="ARBA" id="ARBA00004496"/>
    </source>
</evidence>
<keyword evidence="5" id="KW-0819">tRNA processing</keyword>
<dbReference type="GO" id="GO:0005737">
    <property type="term" value="C:cytoplasm"/>
    <property type="evidence" value="ECO:0007669"/>
    <property type="project" value="UniProtKB-SubCell"/>
</dbReference>
<evidence type="ECO:0000256" key="8">
    <source>
        <dbReference type="ARBA" id="ARBA00022840"/>
    </source>
</evidence>
<evidence type="ECO:0000256" key="10">
    <source>
        <dbReference type="ARBA" id="ARBA00032441"/>
    </source>
</evidence>
<dbReference type="InterPro" id="IPR027417">
    <property type="entry name" value="P-loop_NTPase"/>
</dbReference>
<comment type="similarity">
    <text evidence="2">Belongs to the TsaE family.</text>
</comment>
<dbReference type="GO" id="GO:0046872">
    <property type="term" value="F:metal ion binding"/>
    <property type="evidence" value="ECO:0007669"/>
    <property type="project" value="UniProtKB-KW"/>
</dbReference>
<keyword evidence="9" id="KW-0460">Magnesium</keyword>
<dbReference type="Proteomes" id="UP000219465">
    <property type="component" value="Unassembled WGS sequence"/>
</dbReference>
<dbReference type="PANTHER" id="PTHR33540">
    <property type="entry name" value="TRNA THREONYLCARBAMOYLADENOSINE BIOSYNTHESIS PROTEIN TSAE"/>
    <property type="match status" value="1"/>
</dbReference>
<evidence type="ECO:0000256" key="3">
    <source>
        <dbReference type="ARBA" id="ARBA00019010"/>
    </source>
</evidence>
<evidence type="ECO:0000313" key="12">
    <source>
        <dbReference type="EMBL" id="SOE16993.1"/>
    </source>
</evidence>
<evidence type="ECO:0000256" key="6">
    <source>
        <dbReference type="ARBA" id="ARBA00022723"/>
    </source>
</evidence>
<gene>
    <name evidence="12" type="ORF">SAMN05877838_1880</name>
</gene>
<comment type="subcellular location">
    <subcellularLocation>
        <location evidence="1">Cytoplasm</location>
    </subcellularLocation>
</comment>
<evidence type="ECO:0000256" key="7">
    <source>
        <dbReference type="ARBA" id="ARBA00022741"/>
    </source>
</evidence>
<evidence type="ECO:0000313" key="13">
    <source>
        <dbReference type="Proteomes" id="UP000219465"/>
    </source>
</evidence>
<dbReference type="AlphaFoldDB" id="A0A286IA40"/>
<dbReference type="OrthoDB" id="9809275at2"/>
<dbReference type="Gene3D" id="3.40.50.300">
    <property type="entry name" value="P-loop containing nucleotide triphosphate hydrolases"/>
    <property type="match status" value="1"/>
</dbReference>
<name>A0A286IA40_9HYPH</name>
<dbReference type="SUPFAM" id="SSF56112">
    <property type="entry name" value="Protein kinase-like (PK-like)"/>
    <property type="match status" value="1"/>
</dbReference>
<keyword evidence="4" id="KW-0963">Cytoplasm</keyword>
<dbReference type="InterPro" id="IPR003442">
    <property type="entry name" value="T6A_TsaE"/>
</dbReference>
<dbReference type="RefSeq" id="WP_097107180.1">
    <property type="nucleotide sequence ID" value="NZ_OCPC01000002.1"/>
</dbReference>
<dbReference type="InterPro" id="IPR012180">
    <property type="entry name" value="Bifunc_ATPase/PTrfase"/>
</dbReference>
<dbReference type="InterPro" id="IPR002575">
    <property type="entry name" value="Aminoglycoside_PTrfase"/>
</dbReference>
<accession>A0A286IA40</accession>
<dbReference type="GO" id="GO:0005524">
    <property type="term" value="F:ATP binding"/>
    <property type="evidence" value="ECO:0007669"/>
    <property type="project" value="UniProtKB-KW"/>
</dbReference>
<evidence type="ECO:0000256" key="2">
    <source>
        <dbReference type="ARBA" id="ARBA00007599"/>
    </source>
</evidence>
<keyword evidence="7" id="KW-0547">Nucleotide-binding</keyword>
<evidence type="ECO:0000256" key="9">
    <source>
        <dbReference type="ARBA" id="ARBA00022842"/>
    </source>
</evidence>
<dbReference type="PANTHER" id="PTHR33540:SF2">
    <property type="entry name" value="TRNA THREONYLCARBAMOYLADENOSINE BIOSYNTHESIS PROTEIN TSAE"/>
    <property type="match status" value="1"/>
</dbReference>
<proteinExistence type="inferred from homology"/>
<dbReference type="PIRSF" id="PIRSF036599">
    <property type="entry name" value="AtpPhos"/>
    <property type="match status" value="1"/>
</dbReference>
<dbReference type="Gene3D" id="3.30.200.20">
    <property type="entry name" value="Phosphorylase Kinase, domain 1"/>
    <property type="match status" value="1"/>
</dbReference>
<organism evidence="12 13">
    <name type="scientific">Hoeflea halophila</name>
    <dbReference type="NCBI Taxonomy" id="714899"/>
    <lineage>
        <taxon>Bacteria</taxon>
        <taxon>Pseudomonadati</taxon>
        <taxon>Pseudomonadota</taxon>
        <taxon>Alphaproteobacteria</taxon>
        <taxon>Hyphomicrobiales</taxon>
        <taxon>Rhizobiaceae</taxon>
        <taxon>Hoeflea</taxon>
    </lineage>
</organism>
<dbReference type="SUPFAM" id="SSF52540">
    <property type="entry name" value="P-loop containing nucleoside triphosphate hydrolases"/>
    <property type="match status" value="1"/>
</dbReference>
<dbReference type="NCBIfam" id="TIGR00150">
    <property type="entry name" value="T6A_YjeE"/>
    <property type="match status" value="1"/>
</dbReference>
<dbReference type="Pfam" id="PF01636">
    <property type="entry name" value="APH"/>
    <property type="match status" value="1"/>
</dbReference>
<dbReference type="GO" id="GO:0002949">
    <property type="term" value="P:tRNA threonylcarbamoyladenosine modification"/>
    <property type="evidence" value="ECO:0007669"/>
    <property type="project" value="InterPro"/>
</dbReference>
<keyword evidence="8" id="KW-0067">ATP-binding</keyword>
<keyword evidence="13" id="KW-1185">Reference proteome</keyword>